<proteinExistence type="predicted"/>
<gene>
    <name evidence="2" type="ORF">A2955_04695</name>
</gene>
<sequence length="249" mass="27311">MKKFLPIILLVIGIVIFIGVYLFIVRAKKNVDTPIDEDTVAELPFGKRPFVSLTPTMDGHYLLLSIQKVDIEGASSLDYELIYQVPDGPTQGVPGTVDIKGKSSFETDLLLGSESSGKFRYDAGVEQGSLTLRFRNDEGKLIARFSTEFRLLSDISDLVLPDSGFKVSLDKKSSNFFVLMDTWGVLAGIPDNQNLKAGPFGLFSSGKIDESAKVEIQGAENIYVWTGNEWIKVEEGQTIIDGIYIGTSG</sequence>
<dbReference type="Proteomes" id="UP000177501">
    <property type="component" value="Unassembled WGS sequence"/>
</dbReference>
<keyword evidence="1" id="KW-0812">Transmembrane</keyword>
<protein>
    <submittedName>
        <fullName evidence="2">Uncharacterized protein</fullName>
    </submittedName>
</protein>
<organism evidence="2 3">
    <name type="scientific">Candidatus Woesebacteria bacterium RIFCSPLOWO2_01_FULL_37_19</name>
    <dbReference type="NCBI Taxonomy" id="1802514"/>
    <lineage>
        <taxon>Bacteria</taxon>
        <taxon>Candidatus Woeseibacteriota</taxon>
    </lineage>
</organism>
<keyword evidence="1" id="KW-1133">Transmembrane helix</keyword>
<keyword evidence="1" id="KW-0472">Membrane</keyword>
<reference evidence="2 3" key="1">
    <citation type="journal article" date="2016" name="Nat. Commun.">
        <title>Thousands of microbial genomes shed light on interconnected biogeochemical processes in an aquifer system.</title>
        <authorList>
            <person name="Anantharaman K."/>
            <person name="Brown C.T."/>
            <person name="Hug L.A."/>
            <person name="Sharon I."/>
            <person name="Castelle C.J."/>
            <person name="Probst A.J."/>
            <person name="Thomas B.C."/>
            <person name="Singh A."/>
            <person name="Wilkins M.J."/>
            <person name="Karaoz U."/>
            <person name="Brodie E.L."/>
            <person name="Williams K.H."/>
            <person name="Hubbard S.S."/>
            <person name="Banfield J.F."/>
        </authorList>
    </citation>
    <scope>NUCLEOTIDE SEQUENCE [LARGE SCALE GENOMIC DNA]</scope>
</reference>
<evidence type="ECO:0000256" key="1">
    <source>
        <dbReference type="SAM" id="Phobius"/>
    </source>
</evidence>
<dbReference type="STRING" id="1802514.A2955_04695"/>
<accession>A0A1F8B504</accession>
<feature type="transmembrane region" description="Helical" evidence="1">
    <location>
        <begin position="7"/>
        <end position="24"/>
    </location>
</feature>
<dbReference type="AlphaFoldDB" id="A0A1F8B504"/>
<evidence type="ECO:0000313" key="2">
    <source>
        <dbReference type="EMBL" id="OGM59114.1"/>
    </source>
</evidence>
<evidence type="ECO:0000313" key="3">
    <source>
        <dbReference type="Proteomes" id="UP000177501"/>
    </source>
</evidence>
<name>A0A1F8B504_9BACT</name>
<comment type="caution">
    <text evidence="2">The sequence shown here is derived from an EMBL/GenBank/DDBJ whole genome shotgun (WGS) entry which is preliminary data.</text>
</comment>
<dbReference type="EMBL" id="MGHA01000037">
    <property type="protein sequence ID" value="OGM59114.1"/>
    <property type="molecule type" value="Genomic_DNA"/>
</dbReference>